<dbReference type="InterPro" id="IPR013083">
    <property type="entry name" value="Znf_RING/FYVE/PHD"/>
</dbReference>
<dbReference type="PROSITE" id="PS00518">
    <property type="entry name" value="ZF_RING_1"/>
    <property type="match status" value="1"/>
</dbReference>
<dbReference type="Pfam" id="PF04757">
    <property type="entry name" value="Pex2_Pex12"/>
    <property type="match status" value="1"/>
</dbReference>
<keyword evidence="14" id="KW-0576">Peroxisome</keyword>
<dbReference type="GO" id="GO:0005778">
    <property type="term" value="C:peroxisomal membrane"/>
    <property type="evidence" value="ECO:0007669"/>
    <property type="project" value="UniProtKB-SubCell"/>
</dbReference>
<dbReference type="PANTHER" id="PTHR23350">
    <property type="entry name" value="PEROXISOME ASSEMBLY PROTEIN 10"/>
    <property type="match status" value="1"/>
</dbReference>
<name>A0AAX4H7F2_9ASCO</name>
<evidence type="ECO:0000259" key="17">
    <source>
        <dbReference type="PROSITE" id="PS50089"/>
    </source>
</evidence>
<evidence type="ECO:0000256" key="15">
    <source>
        <dbReference type="PROSITE-ProRule" id="PRU00175"/>
    </source>
</evidence>
<evidence type="ECO:0000256" key="6">
    <source>
        <dbReference type="ARBA" id="ARBA00022692"/>
    </source>
</evidence>
<evidence type="ECO:0000256" key="2">
    <source>
        <dbReference type="ARBA" id="ARBA00004906"/>
    </source>
</evidence>
<dbReference type="AlphaFoldDB" id="A0AAX4H7F2"/>
<keyword evidence="8 15" id="KW-0863">Zinc-finger</keyword>
<evidence type="ECO:0000256" key="1">
    <source>
        <dbReference type="ARBA" id="ARBA00004585"/>
    </source>
</evidence>
<sequence>MFDGKVWYSSPRVLQLDAGILDGELFSLLKQQLSDAFQLLSPKAFSYNLHPELYSLLLKLLLFRVTTLKTGSSYGFTLQNLKLSDHKTGKVIGQRLRYVLLAAIFGQYAFEKAKSYLYNMEESLIRHRKIWLQRLKQALYRFRPQLLRVSDDFIKIAGLINFVLFLVQGKYSSLLHRVLGIVITPLNADLLKFNGDNVSFEFQNRQLVWNVMTEFLVFVIPLLQVQKWRRLVHSMLSRRGQGAVSTNEKTQTKYSTLPISQCAICIEMSEANGIKAASTQITNPYVTNCGHIFCYICLATRKNAMENGSDQAELCPRCNLRITSFQEYGSDDSESDRLASIVVEYQENGQVNQIDEEQSDTADENVDDQVELDDNIEDEYSDNEDLEEEIEEVSEFEDDYGTDIDVE</sequence>
<evidence type="ECO:0000256" key="13">
    <source>
        <dbReference type="ARBA" id="ARBA00023136"/>
    </source>
</evidence>
<dbReference type="InterPro" id="IPR027370">
    <property type="entry name" value="Znf-RING_euk"/>
</dbReference>
<dbReference type="PROSITE" id="PS50089">
    <property type="entry name" value="ZF_RING_2"/>
    <property type="match status" value="1"/>
</dbReference>
<keyword evidence="11" id="KW-0653">Protein transport</keyword>
<keyword evidence="13" id="KW-0472">Membrane</keyword>
<dbReference type="SUPFAM" id="SSF57850">
    <property type="entry name" value="RING/U-box"/>
    <property type="match status" value="1"/>
</dbReference>
<evidence type="ECO:0000256" key="5">
    <source>
        <dbReference type="ARBA" id="ARBA00022679"/>
    </source>
</evidence>
<keyword evidence="12" id="KW-1133">Transmembrane helix</keyword>
<evidence type="ECO:0000313" key="19">
    <source>
        <dbReference type="Proteomes" id="UP001338582"/>
    </source>
</evidence>
<accession>A0AAX4H7F2</accession>
<keyword evidence="5" id="KW-0808">Transferase</keyword>
<evidence type="ECO:0000313" key="18">
    <source>
        <dbReference type="EMBL" id="WPK24488.1"/>
    </source>
</evidence>
<keyword evidence="19" id="KW-1185">Reference proteome</keyword>
<keyword evidence="4" id="KW-0813">Transport</keyword>
<dbReference type="KEGG" id="asau:88172827"/>
<dbReference type="GO" id="GO:0016562">
    <property type="term" value="P:protein import into peroxisome matrix, receptor recycling"/>
    <property type="evidence" value="ECO:0007669"/>
    <property type="project" value="UniProtKB-ARBA"/>
</dbReference>
<comment type="pathway">
    <text evidence="2">Protein modification; protein ubiquitination.</text>
</comment>
<dbReference type="SMART" id="SM00184">
    <property type="entry name" value="RING"/>
    <property type="match status" value="1"/>
</dbReference>
<gene>
    <name evidence="18" type="ORF">PUMCH_001762</name>
</gene>
<dbReference type="Pfam" id="PF13445">
    <property type="entry name" value="zf-RING_UBOX"/>
    <property type="match status" value="1"/>
</dbReference>
<dbReference type="InterPro" id="IPR025654">
    <property type="entry name" value="PEX2/10"/>
</dbReference>
<evidence type="ECO:0000256" key="8">
    <source>
        <dbReference type="ARBA" id="ARBA00022771"/>
    </source>
</evidence>
<evidence type="ECO:0000256" key="7">
    <source>
        <dbReference type="ARBA" id="ARBA00022723"/>
    </source>
</evidence>
<dbReference type="InterPro" id="IPR006845">
    <property type="entry name" value="Pex_N"/>
</dbReference>
<evidence type="ECO:0000256" key="12">
    <source>
        <dbReference type="ARBA" id="ARBA00022989"/>
    </source>
</evidence>
<dbReference type="Proteomes" id="UP001338582">
    <property type="component" value="Chromosome 2"/>
</dbReference>
<evidence type="ECO:0000256" key="10">
    <source>
        <dbReference type="ARBA" id="ARBA00022833"/>
    </source>
</evidence>
<feature type="region of interest" description="Disordered" evidence="16">
    <location>
        <begin position="374"/>
        <end position="407"/>
    </location>
</feature>
<comment type="similarity">
    <text evidence="3">Belongs to the pex2/pex10/pex12 family.</text>
</comment>
<evidence type="ECO:0000256" key="16">
    <source>
        <dbReference type="SAM" id="MobiDB-lite"/>
    </source>
</evidence>
<dbReference type="Gene3D" id="3.30.40.10">
    <property type="entry name" value="Zinc/RING finger domain, C3HC4 (zinc finger)"/>
    <property type="match status" value="1"/>
</dbReference>
<keyword evidence="10" id="KW-0862">Zinc</keyword>
<dbReference type="GO" id="GO:0008270">
    <property type="term" value="F:zinc ion binding"/>
    <property type="evidence" value="ECO:0007669"/>
    <property type="project" value="UniProtKB-KW"/>
</dbReference>
<organism evidence="18 19">
    <name type="scientific">Australozyma saopauloensis</name>
    <dbReference type="NCBI Taxonomy" id="291208"/>
    <lineage>
        <taxon>Eukaryota</taxon>
        <taxon>Fungi</taxon>
        <taxon>Dikarya</taxon>
        <taxon>Ascomycota</taxon>
        <taxon>Saccharomycotina</taxon>
        <taxon>Pichiomycetes</taxon>
        <taxon>Metschnikowiaceae</taxon>
        <taxon>Australozyma</taxon>
    </lineage>
</organism>
<keyword evidence="9" id="KW-0833">Ubl conjugation pathway</keyword>
<evidence type="ECO:0000256" key="14">
    <source>
        <dbReference type="ARBA" id="ARBA00023140"/>
    </source>
</evidence>
<keyword evidence="6" id="KW-0812">Transmembrane</keyword>
<dbReference type="RefSeq" id="XP_062876871.1">
    <property type="nucleotide sequence ID" value="XM_063020801.1"/>
</dbReference>
<keyword evidence="7" id="KW-0479">Metal-binding</keyword>
<evidence type="ECO:0000256" key="3">
    <source>
        <dbReference type="ARBA" id="ARBA00008704"/>
    </source>
</evidence>
<evidence type="ECO:0000256" key="11">
    <source>
        <dbReference type="ARBA" id="ARBA00022927"/>
    </source>
</evidence>
<dbReference type="EMBL" id="CP138895">
    <property type="protein sequence ID" value="WPK24488.1"/>
    <property type="molecule type" value="Genomic_DNA"/>
</dbReference>
<reference evidence="18 19" key="1">
    <citation type="submission" date="2023-10" db="EMBL/GenBank/DDBJ databases">
        <title>Draft Genome Sequence of Candida saopaulonensis from a very Premature Infant with Sepsis.</title>
        <authorList>
            <person name="Ning Y."/>
            <person name="Dai R."/>
            <person name="Xiao M."/>
            <person name="Xu Y."/>
            <person name="Yan Q."/>
            <person name="Zhang L."/>
        </authorList>
    </citation>
    <scope>NUCLEOTIDE SEQUENCE [LARGE SCALE GENOMIC DNA]</scope>
    <source>
        <strain evidence="18 19">19XY460</strain>
    </source>
</reference>
<dbReference type="InterPro" id="IPR001841">
    <property type="entry name" value="Znf_RING"/>
</dbReference>
<evidence type="ECO:0000256" key="4">
    <source>
        <dbReference type="ARBA" id="ARBA00022448"/>
    </source>
</evidence>
<comment type="subcellular location">
    <subcellularLocation>
        <location evidence="1">Peroxisome membrane</location>
        <topology evidence="1">Multi-pass membrane protein</topology>
    </subcellularLocation>
</comment>
<dbReference type="GO" id="GO:0016740">
    <property type="term" value="F:transferase activity"/>
    <property type="evidence" value="ECO:0007669"/>
    <property type="project" value="UniProtKB-KW"/>
</dbReference>
<dbReference type="PANTHER" id="PTHR23350:SF4">
    <property type="entry name" value="PEROXISOME BIOGENESIS FACTOR 2"/>
    <property type="match status" value="1"/>
</dbReference>
<dbReference type="GeneID" id="88172827"/>
<proteinExistence type="inferred from homology"/>
<dbReference type="InterPro" id="IPR017907">
    <property type="entry name" value="Znf_RING_CS"/>
</dbReference>
<protein>
    <recommendedName>
        <fullName evidence="17">RING-type domain-containing protein</fullName>
    </recommendedName>
</protein>
<dbReference type="GO" id="GO:0016567">
    <property type="term" value="P:protein ubiquitination"/>
    <property type="evidence" value="ECO:0007669"/>
    <property type="project" value="UniProtKB-ARBA"/>
</dbReference>
<evidence type="ECO:0000256" key="9">
    <source>
        <dbReference type="ARBA" id="ARBA00022786"/>
    </source>
</evidence>
<feature type="domain" description="RING-type" evidence="17">
    <location>
        <begin position="262"/>
        <end position="319"/>
    </location>
</feature>